<dbReference type="EMBL" id="JABCRI010000022">
    <property type="protein sequence ID" value="KAF8379756.1"/>
    <property type="molecule type" value="Genomic_DNA"/>
</dbReference>
<dbReference type="SUPFAM" id="SSF47459">
    <property type="entry name" value="HLH, helix-loop-helix DNA-binding domain"/>
    <property type="match status" value="1"/>
</dbReference>
<keyword evidence="2" id="KW-0804">Transcription</keyword>
<gene>
    <name evidence="6" type="ORF">HHK36_029205</name>
</gene>
<keyword evidence="7" id="KW-1185">Reference proteome</keyword>
<feature type="compositionally biased region" description="Basic and acidic residues" evidence="3">
    <location>
        <begin position="818"/>
        <end position="833"/>
    </location>
</feature>
<feature type="transmembrane region" description="Helical" evidence="4">
    <location>
        <begin position="149"/>
        <end position="172"/>
    </location>
</feature>
<evidence type="ECO:0000256" key="2">
    <source>
        <dbReference type="ARBA" id="ARBA00023163"/>
    </source>
</evidence>
<evidence type="ECO:0000256" key="3">
    <source>
        <dbReference type="SAM" id="MobiDB-lite"/>
    </source>
</evidence>
<keyword evidence="4" id="KW-1133">Transmembrane helix</keyword>
<keyword evidence="4" id="KW-0472">Membrane</keyword>
<evidence type="ECO:0000256" key="1">
    <source>
        <dbReference type="ARBA" id="ARBA00023015"/>
    </source>
</evidence>
<dbReference type="OrthoDB" id="1883654at2759"/>
<dbReference type="Pfam" id="PF14215">
    <property type="entry name" value="bHLH-MYC_N"/>
    <property type="match status" value="1"/>
</dbReference>
<dbReference type="PANTHER" id="PTHR46196:SF2">
    <property type="entry name" value="TRANSCRIPTION FACTOR BHLH157"/>
    <property type="match status" value="1"/>
</dbReference>
<feature type="region of interest" description="Disordered" evidence="3">
    <location>
        <begin position="804"/>
        <end position="833"/>
    </location>
</feature>
<keyword evidence="1" id="KW-0805">Transcription regulation</keyword>
<accession>A0A834YH72</accession>
<sequence>MFPRSSPRNLVPRNILRPKISASRRQFPLSAAITIPYISHIYARVRVANLRSLVRDFVDMKLSRDGIVAQDRIYLSVINVCILKEIWYIYRHQNLGRSGFDSDVRFSIYREIVTLEAEMDSRLKEALRSLCCNNGWSYGVFWGFDRRNIIYLVSLALASFDLLMGFWLVMLLTLEDAYYEKHIGVVIEKMFQQAHMLGEGIIGQAAFTGKHRWLFSDTHYGKWCPTGSVDNGDIFQDNSEFHRQFSSGIKTIAVISVAPQGVIQFGSTEKILEKLEFVDHIKSLFRQTECVDGLIQSGNVPPSLNNEIYDPSGPLASVISSRTSFSNYGNLKPLHNDSCKELMGKACSSTVLTQSSPFTSGLHHGSKVPFIINSFHIPNQCQTAGAEAQVILSTPSTQLPHLLSQSNSSSANNSVARNPSISTWSSEGSTLTFFEKQLLSGMGMQASSSMFSAKSNTPLSGRNTYQNFKGDSTFTSSYRTGGSLNTVTNTELLEVKQPIGYGSGKLVDIQHSVPLLHANKGEIPKGSTSLHTFPGEFKPANATAAISKPNPVYNLSHWTPPLEQGNNGLAAMLNDNLSQTLGVAPVSSGLTGGDLFSSIPVNHAVTSVQSSITNTINTFSEVCAKKEDSLTFSMPQTTDNDLFDGMGLDFWHSQGQECWEGIGMPVGSGSHSSLSTCIAECISELDVGSMTGPQKGLYSDFGLEQLLDDVVCNATSVTKPTSEDQLSTTTITRTGSASVHSNQVQLAGLSCLGGSMDAILPEGNLEKTPIPGTQKEVVPKSQASLWIDDSYSINAESAVITQLKRPEEPARVTRKRARPGESTRPRPKDRQQIQDRVKELREIVPNSGKCSIDALLDRTIKHMHFLQSVTEYADKLKHADEPKMIGQESGVVLKDNSSGGGCGATWAFEVGGQTMVCPIIVEDLSPPGQMLVEMLCEERGFFLEIADIIRGFGLTILKGVMEVREDKIWARFVVEANGDVTRMDIFLSLVQLLQQTATAGISSSIQPSKIVDSGIPLYSNYQQSVMPLPIGLADRMQALDA</sequence>
<dbReference type="GO" id="GO:0003700">
    <property type="term" value="F:DNA-binding transcription factor activity"/>
    <property type="evidence" value="ECO:0007669"/>
    <property type="project" value="InterPro"/>
</dbReference>
<dbReference type="PROSITE" id="PS50888">
    <property type="entry name" value="BHLH"/>
    <property type="match status" value="1"/>
</dbReference>
<dbReference type="InterPro" id="IPR043561">
    <property type="entry name" value="LHW-like"/>
</dbReference>
<dbReference type="AlphaFoldDB" id="A0A834YH72"/>
<dbReference type="OMA" id="EGQTMVC"/>
<comment type="caution">
    <text evidence="6">The sequence shown here is derived from an EMBL/GenBank/DDBJ whole genome shotgun (WGS) entry which is preliminary data.</text>
</comment>
<evidence type="ECO:0000256" key="4">
    <source>
        <dbReference type="SAM" id="Phobius"/>
    </source>
</evidence>
<dbReference type="InterPro" id="IPR025610">
    <property type="entry name" value="MYC/MYB_N"/>
</dbReference>
<feature type="domain" description="BHLH" evidence="5">
    <location>
        <begin position="817"/>
        <end position="866"/>
    </location>
</feature>
<evidence type="ECO:0000313" key="6">
    <source>
        <dbReference type="EMBL" id="KAF8379756.1"/>
    </source>
</evidence>
<dbReference type="Proteomes" id="UP000655225">
    <property type="component" value="Unassembled WGS sequence"/>
</dbReference>
<dbReference type="InterPro" id="IPR036638">
    <property type="entry name" value="HLH_DNA-bd_sf"/>
</dbReference>
<name>A0A834YH72_TETSI</name>
<dbReference type="PANTHER" id="PTHR46196">
    <property type="entry name" value="TRANSCRIPTION FACTOR BHLH155-LIKE ISOFORM X1-RELATED"/>
    <property type="match status" value="1"/>
</dbReference>
<keyword evidence="4" id="KW-0812">Transmembrane</keyword>
<proteinExistence type="predicted"/>
<reference evidence="6 7" key="1">
    <citation type="submission" date="2020-04" db="EMBL/GenBank/DDBJ databases">
        <title>Plant Genome Project.</title>
        <authorList>
            <person name="Zhang R.-G."/>
        </authorList>
    </citation>
    <scope>NUCLEOTIDE SEQUENCE [LARGE SCALE GENOMIC DNA]</scope>
    <source>
        <strain evidence="6">YNK0</strain>
        <tissue evidence="6">Leaf</tissue>
    </source>
</reference>
<dbReference type="InterPro" id="IPR011598">
    <property type="entry name" value="bHLH_dom"/>
</dbReference>
<protein>
    <recommendedName>
        <fullName evidence="5">BHLH domain-containing protein</fullName>
    </recommendedName>
</protein>
<organism evidence="6 7">
    <name type="scientific">Tetracentron sinense</name>
    <name type="common">Spur-leaf</name>
    <dbReference type="NCBI Taxonomy" id="13715"/>
    <lineage>
        <taxon>Eukaryota</taxon>
        <taxon>Viridiplantae</taxon>
        <taxon>Streptophyta</taxon>
        <taxon>Embryophyta</taxon>
        <taxon>Tracheophyta</taxon>
        <taxon>Spermatophyta</taxon>
        <taxon>Magnoliopsida</taxon>
        <taxon>Trochodendrales</taxon>
        <taxon>Trochodendraceae</taxon>
        <taxon>Tetracentron</taxon>
    </lineage>
</organism>
<dbReference type="GO" id="GO:0046983">
    <property type="term" value="F:protein dimerization activity"/>
    <property type="evidence" value="ECO:0007669"/>
    <property type="project" value="InterPro"/>
</dbReference>
<dbReference type="Pfam" id="PF23176">
    <property type="entry name" value="bHLH_LHW"/>
    <property type="match status" value="1"/>
</dbReference>
<evidence type="ECO:0000259" key="5">
    <source>
        <dbReference type="PROSITE" id="PS50888"/>
    </source>
</evidence>
<evidence type="ECO:0000313" key="7">
    <source>
        <dbReference type="Proteomes" id="UP000655225"/>
    </source>
</evidence>